<evidence type="ECO:0000313" key="2">
    <source>
        <dbReference type="EMBL" id="MCE2593234.1"/>
    </source>
</evidence>
<evidence type="ECO:0000256" key="1">
    <source>
        <dbReference type="SAM" id="Phobius"/>
    </source>
</evidence>
<name>A0ABS8W2S9_9GAMM</name>
<keyword evidence="1" id="KW-1133">Transmembrane helix</keyword>
<keyword evidence="3" id="KW-1185">Reference proteome</keyword>
<protein>
    <submittedName>
        <fullName evidence="2">Uncharacterized protein</fullName>
    </submittedName>
</protein>
<gene>
    <name evidence="2" type="ORF">K6Y31_00165</name>
</gene>
<organism evidence="2 3">
    <name type="scientific">Motilimonas cestriensis</name>
    <dbReference type="NCBI Taxonomy" id="2742685"/>
    <lineage>
        <taxon>Bacteria</taxon>
        <taxon>Pseudomonadati</taxon>
        <taxon>Pseudomonadota</taxon>
        <taxon>Gammaproteobacteria</taxon>
        <taxon>Alteromonadales</taxon>
        <taxon>Alteromonadales genera incertae sedis</taxon>
        <taxon>Motilimonas</taxon>
    </lineage>
</organism>
<accession>A0ABS8W2S9</accession>
<keyword evidence="1" id="KW-0472">Membrane</keyword>
<reference evidence="2 3" key="1">
    <citation type="journal article" date="2022" name="Environ. Microbiol. Rep.">
        <title>Eco-phylogenetic analyses reveal divergent evolution of vitamin B12 metabolism in the marine bacterial family 'Psychromonadaceae'.</title>
        <authorList>
            <person name="Jin X."/>
            <person name="Yang Y."/>
            <person name="Cao H."/>
            <person name="Gao B."/>
            <person name="Zhao Z."/>
        </authorList>
    </citation>
    <scope>NUCLEOTIDE SEQUENCE [LARGE SCALE GENOMIC DNA]</scope>
    <source>
        <strain evidence="2 3">MKS20</strain>
    </source>
</reference>
<sequence length="219" mass="23772">MFVVFEVIIAAIIVIAIIGLLKVFTGQRVQRREAYILSFQFPVSIKAKVLQVYPHLTESEIDLVMQGLRDYFQVCNLAGNKMVSMPSQVVDVAWHEFILFTRNYALFCQQGLGRFLHHTPAEAMTSPTIAQEGIKRAWRFACKKDRIDPNAAFTLPLLFAIDAKLQIADGFTYHLNCQVAGASGYCAGHIGCGGGSGDGYDSSDSSCGGSSCSSCGGGD</sequence>
<proteinExistence type="predicted"/>
<dbReference type="EMBL" id="JAIMJA010000001">
    <property type="protein sequence ID" value="MCE2593234.1"/>
    <property type="molecule type" value="Genomic_DNA"/>
</dbReference>
<dbReference type="Proteomes" id="UP001201273">
    <property type="component" value="Unassembled WGS sequence"/>
</dbReference>
<feature type="transmembrane region" description="Helical" evidence="1">
    <location>
        <begin position="6"/>
        <end position="24"/>
    </location>
</feature>
<comment type="caution">
    <text evidence="2">The sequence shown here is derived from an EMBL/GenBank/DDBJ whole genome shotgun (WGS) entry which is preliminary data.</text>
</comment>
<evidence type="ECO:0000313" key="3">
    <source>
        <dbReference type="Proteomes" id="UP001201273"/>
    </source>
</evidence>
<keyword evidence="1" id="KW-0812">Transmembrane</keyword>